<dbReference type="SMART" id="SM00714">
    <property type="entry name" value="LITAF"/>
    <property type="match status" value="1"/>
</dbReference>
<dbReference type="Pfam" id="PF10601">
    <property type="entry name" value="zf-LITAF-like"/>
    <property type="match status" value="1"/>
</dbReference>
<evidence type="ECO:0000256" key="7">
    <source>
        <dbReference type="ARBA" id="ARBA00023136"/>
    </source>
</evidence>
<dbReference type="GO" id="GO:0031902">
    <property type="term" value="C:late endosome membrane"/>
    <property type="evidence" value="ECO:0007669"/>
    <property type="project" value="UniProtKB-SubCell"/>
</dbReference>
<evidence type="ECO:0000256" key="3">
    <source>
        <dbReference type="ARBA" id="ARBA00004630"/>
    </source>
</evidence>
<dbReference type="GO" id="GO:0008270">
    <property type="term" value="F:zinc ion binding"/>
    <property type="evidence" value="ECO:0007669"/>
    <property type="project" value="TreeGrafter"/>
</dbReference>
<evidence type="ECO:0000256" key="4">
    <source>
        <dbReference type="ARBA" id="ARBA00005975"/>
    </source>
</evidence>
<gene>
    <name evidence="10" type="ORF">EB796_017795</name>
</gene>
<dbReference type="Proteomes" id="UP000593567">
    <property type="component" value="Unassembled WGS sequence"/>
</dbReference>
<evidence type="ECO:0000256" key="5">
    <source>
        <dbReference type="ARBA" id="ARBA00022723"/>
    </source>
</evidence>
<keyword evidence="6" id="KW-0862">Zinc</keyword>
<dbReference type="PROSITE" id="PS51837">
    <property type="entry name" value="LITAF"/>
    <property type="match status" value="1"/>
</dbReference>
<feature type="domain" description="LITAF" evidence="9">
    <location>
        <begin position="40"/>
        <end position="120"/>
    </location>
</feature>
<protein>
    <recommendedName>
        <fullName evidence="9">LITAF domain-containing protein</fullName>
    </recommendedName>
</protein>
<dbReference type="AlphaFoldDB" id="A0A7J7JEU3"/>
<proteinExistence type="inferred from homology"/>
<dbReference type="OrthoDB" id="5599753at2759"/>
<keyword evidence="7" id="KW-0472">Membrane</keyword>
<dbReference type="InterPro" id="IPR037519">
    <property type="entry name" value="LITAF_fam"/>
</dbReference>
<sequence length="161" mass="18026">MYDMPATSLIYPAIWYQGRDRYGVPLGDGYGFSPTGRRLKPCKVKIPGVKFGDTPVRVNCPSCKHDIVTVAIEEDGDCTLSLLSIAMVFLCFIPCLFMSRCKDMVHYCPECKREIGRFNRDRFRPFKPTPSTNSAASTFVPEISYSGKSKDSTDDDKAKDA</sequence>
<name>A0A7J7JEU3_BUGNE</name>
<evidence type="ECO:0000313" key="10">
    <source>
        <dbReference type="EMBL" id="KAF6023898.1"/>
    </source>
</evidence>
<feature type="region of interest" description="Disordered" evidence="8">
    <location>
        <begin position="126"/>
        <end position="161"/>
    </location>
</feature>
<evidence type="ECO:0000259" key="9">
    <source>
        <dbReference type="PROSITE" id="PS51837"/>
    </source>
</evidence>
<dbReference type="PANTHER" id="PTHR23292:SF6">
    <property type="entry name" value="FI16602P1-RELATED"/>
    <property type="match status" value="1"/>
</dbReference>
<keyword evidence="5" id="KW-0479">Metal-binding</keyword>
<comment type="caution">
    <text evidence="10">The sequence shown here is derived from an EMBL/GenBank/DDBJ whole genome shotgun (WGS) entry which is preliminary data.</text>
</comment>
<evidence type="ECO:0000256" key="2">
    <source>
        <dbReference type="ARBA" id="ARBA00004481"/>
    </source>
</evidence>
<comment type="similarity">
    <text evidence="4">Belongs to the CDIP1/LITAF family.</text>
</comment>
<comment type="subcellular location">
    <subcellularLocation>
        <location evidence="2">Endosome membrane</location>
        <topology evidence="2">Peripheral membrane protein</topology>
    </subcellularLocation>
    <subcellularLocation>
        <location evidence="1">Late endosome membrane</location>
    </subcellularLocation>
    <subcellularLocation>
        <location evidence="3">Lysosome membrane</location>
        <topology evidence="3">Peripheral membrane protein</topology>
        <orientation evidence="3">Cytoplasmic side</orientation>
    </subcellularLocation>
</comment>
<dbReference type="EMBL" id="VXIV02002652">
    <property type="protein sequence ID" value="KAF6023898.1"/>
    <property type="molecule type" value="Genomic_DNA"/>
</dbReference>
<dbReference type="InterPro" id="IPR006629">
    <property type="entry name" value="LITAF"/>
</dbReference>
<dbReference type="GO" id="GO:0005765">
    <property type="term" value="C:lysosomal membrane"/>
    <property type="evidence" value="ECO:0007669"/>
    <property type="project" value="UniProtKB-SubCell"/>
</dbReference>
<evidence type="ECO:0000256" key="1">
    <source>
        <dbReference type="ARBA" id="ARBA00004414"/>
    </source>
</evidence>
<keyword evidence="11" id="KW-1185">Reference proteome</keyword>
<organism evidence="10 11">
    <name type="scientific">Bugula neritina</name>
    <name type="common">Brown bryozoan</name>
    <name type="synonym">Sertularia neritina</name>
    <dbReference type="NCBI Taxonomy" id="10212"/>
    <lineage>
        <taxon>Eukaryota</taxon>
        <taxon>Metazoa</taxon>
        <taxon>Spiralia</taxon>
        <taxon>Lophotrochozoa</taxon>
        <taxon>Bryozoa</taxon>
        <taxon>Gymnolaemata</taxon>
        <taxon>Cheilostomatida</taxon>
        <taxon>Flustrina</taxon>
        <taxon>Buguloidea</taxon>
        <taxon>Bugulidae</taxon>
        <taxon>Bugula</taxon>
    </lineage>
</organism>
<evidence type="ECO:0000256" key="8">
    <source>
        <dbReference type="SAM" id="MobiDB-lite"/>
    </source>
</evidence>
<accession>A0A7J7JEU3</accession>
<evidence type="ECO:0000313" key="11">
    <source>
        <dbReference type="Proteomes" id="UP000593567"/>
    </source>
</evidence>
<evidence type="ECO:0000256" key="6">
    <source>
        <dbReference type="ARBA" id="ARBA00022833"/>
    </source>
</evidence>
<feature type="compositionally biased region" description="Basic and acidic residues" evidence="8">
    <location>
        <begin position="148"/>
        <end position="161"/>
    </location>
</feature>
<dbReference type="PANTHER" id="PTHR23292">
    <property type="entry name" value="LIPOPOLYSACCHARIDE-INDUCED TUMOR NECROSIS FACTOR-ALPHA FACTOR"/>
    <property type="match status" value="1"/>
</dbReference>
<reference evidence="10" key="1">
    <citation type="submission" date="2020-06" db="EMBL/GenBank/DDBJ databases">
        <title>Draft genome of Bugula neritina, a colonial animal packing powerful symbionts and potential medicines.</title>
        <authorList>
            <person name="Rayko M."/>
        </authorList>
    </citation>
    <scope>NUCLEOTIDE SEQUENCE [LARGE SCALE GENOMIC DNA]</scope>
    <source>
        <strain evidence="10">Kwan_BN1</strain>
    </source>
</reference>